<comment type="subcellular location">
    <subcellularLocation>
        <location evidence="8">Cytoplasm</location>
    </subcellularLocation>
</comment>
<feature type="active site" evidence="8">
    <location>
        <position position="263"/>
    </location>
</feature>
<dbReference type="OrthoDB" id="9809354at2"/>
<evidence type="ECO:0000256" key="7">
    <source>
        <dbReference type="ARBA" id="ARBA00049972"/>
    </source>
</evidence>
<sequence length="485" mass="49874">MPIHTRIRTEPDARPVGRVALDNGAELVAVPVRPGPEVHGADLGVAPPLDPADLLAFHDAKGEPGEVVACPLRLGDGTGELLLYGVGDGSPGALRRAGAALARRAKGRDGLVVLAPEGDAAAFAEGALLGSYEFWIGEAPRRRSVGTITVLGADRAAVERGTVIAEAAALARDLANTPSVDKSPAWLADRAAELAERSGLGVRIRDEGALREEGFGGLIAVGAGSVRPPRLIELTYEPEGGADRHLVLVGKGITFDSGGLSLKPNDNMKTMKTDMAAGGVVMAVLAALPALGVRARVTGLVAAAENMPSGSAMRPSDVITHYGGRTSEVLNTDAEGRLVLADALAYADAVLEPDAVVDVATLTGAAKVALGLRHAALFATDDALAEGLTGAGTAAGEPVWRMPLVDDYRVAIESEVADVANIERRGFGGGAIMAALFLREFAGKRPWAHLDVAGPGRATADDAEITKGATGYGARLLLNWLIAQN</sequence>
<evidence type="ECO:0000259" key="9">
    <source>
        <dbReference type="PROSITE" id="PS00631"/>
    </source>
</evidence>
<dbReference type="CDD" id="cd00433">
    <property type="entry name" value="Peptidase_M17"/>
    <property type="match status" value="1"/>
</dbReference>
<dbReference type="SUPFAM" id="SSF52949">
    <property type="entry name" value="Macro domain-like"/>
    <property type="match status" value="1"/>
</dbReference>
<comment type="catalytic activity">
    <reaction evidence="1 8">
        <text>Release of an N-terminal amino acid, Xaa-|-Yaa-, in which Xaa is preferably Leu, but may be other amino acids including Pro although not Arg or Lys, and Yaa may be Pro. Amino acid amides and methyl esters are also readily hydrolyzed, but rates on arylamides are exceedingly low.</text>
        <dbReference type="EC" id="3.4.11.1"/>
    </reaction>
</comment>
<dbReference type="GO" id="GO:0005737">
    <property type="term" value="C:cytoplasm"/>
    <property type="evidence" value="ECO:0007669"/>
    <property type="project" value="UniProtKB-SubCell"/>
</dbReference>
<dbReference type="EC" id="3.4.11.10" evidence="8"/>
<feature type="active site" evidence="8">
    <location>
        <position position="337"/>
    </location>
</feature>
<feature type="binding site" evidence="8">
    <location>
        <position position="251"/>
    </location>
    <ligand>
        <name>Mn(2+)</name>
        <dbReference type="ChEBI" id="CHEBI:29035"/>
        <label>2</label>
    </ligand>
</feature>
<keyword evidence="8" id="KW-0963">Cytoplasm</keyword>
<comment type="catalytic activity">
    <reaction evidence="2 8">
        <text>Release of an N-terminal amino acid, preferentially leucine, but not glutamic or aspartic acids.</text>
        <dbReference type="EC" id="3.4.11.10"/>
    </reaction>
</comment>
<accession>A0A1H6A047</accession>
<feature type="binding site" evidence="8">
    <location>
        <position position="335"/>
    </location>
    <ligand>
        <name>Mn(2+)</name>
        <dbReference type="ChEBI" id="CHEBI:29035"/>
        <label>2</label>
    </ligand>
</feature>
<keyword evidence="8" id="KW-0464">Manganese</keyword>
<dbReference type="PRINTS" id="PR00481">
    <property type="entry name" value="LAMNOPPTDASE"/>
</dbReference>
<reference evidence="11" key="1">
    <citation type="submission" date="2016-10" db="EMBL/GenBank/DDBJ databases">
        <authorList>
            <person name="Varghese N."/>
            <person name="Submissions S."/>
        </authorList>
    </citation>
    <scope>NUCLEOTIDE SEQUENCE [LARGE SCALE GENOMIC DNA]</scope>
    <source>
        <strain evidence="11">DSM 43163</strain>
    </source>
</reference>
<dbReference type="RefSeq" id="WP_103938116.1">
    <property type="nucleotide sequence ID" value="NZ_FNVO01000005.1"/>
</dbReference>
<dbReference type="PROSITE" id="PS00631">
    <property type="entry name" value="CYTOSOL_AP"/>
    <property type="match status" value="1"/>
</dbReference>
<evidence type="ECO:0000256" key="8">
    <source>
        <dbReference type="HAMAP-Rule" id="MF_00181"/>
    </source>
</evidence>
<evidence type="ECO:0000256" key="3">
    <source>
        <dbReference type="ARBA" id="ARBA00009528"/>
    </source>
</evidence>
<feature type="binding site" evidence="8">
    <location>
        <position position="256"/>
    </location>
    <ligand>
        <name>Mn(2+)</name>
        <dbReference type="ChEBI" id="CHEBI:29035"/>
        <label>2</label>
    </ligand>
</feature>
<dbReference type="InterPro" id="IPR000819">
    <property type="entry name" value="Peptidase_M17_C"/>
</dbReference>
<dbReference type="Pfam" id="PF02789">
    <property type="entry name" value="Peptidase_M17_N"/>
    <property type="match status" value="1"/>
</dbReference>
<dbReference type="AlphaFoldDB" id="A0A1H6A047"/>
<dbReference type="InterPro" id="IPR023042">
    <property type="entry name" value="Peptidase_M17_leu_NH2_pept"/>
</dbReference>
<evidence type="ECO:0000256" key="4">
    <source>
        <dbReference type="ARBA" id="ARBA00022438"/>
    </source>
</evidence>
<evidence type="ECO:0000256" key="1">
    <source>
        <dbReference type="ARBA" id="ARBA00000135"/>
    </source>
</evidence>
<dbReference type="Proteomes" id="UP000236723">
    <property type="component" value="Unassembled WGS sequence"/>
</dbReference>
<feature type="binding site" evidence="8">
    <location>
        <position position="274"/>
    </location>
    <ligand>
        <name>Mn(2+)</name>
        <dbReference type="ChEBI" id="CHEBI:29035"/>
        <label>2</label>
    </ligand>
</feature>
<dbReference type="Gene3D" id="3.40.630.10">
    <property type="entry name" value="Zn peptidases"/>
    <property type="match status" value="1"/>
</dbReference>
<comment type="cofactor">
    <cofactor evidence="8">
        <name>Mn(2+)</name>
        <dbReference type="ChEBI" id="CHEBI:29035"/>
    </cofactor>
    <text evidence="8">Binds 2 manganese ions per subunit.</text>
</comment>
<feature type="binding site" evidence="8">
    <location>
        <position position="333"/>
    </location>
    <ligand>
        <name>Mn(2+)</name>
        <dbReference type="ChEBI" id="CHEBI:29035"/>
        <label>1</label>
    </ligand>
</feature>
<dbReference type="HAMAP" id="MF_00181">
    <property type="entry name" value="Cytosol_peptidase_M17"/>
    <property type="match status" value="1"/>
</dbReference>
<keyword evidence="8" id="KW-0479">Metal-binding</keyword>
<evidence type="ECO:0000256" key="5">
    <source>
        <dbReference type="ARBA" id="ARBA00022670"/>
    </source>
</evidence>
<evidence type="ECO:0000256" key="6">
    <source>
        <dbReference type="ARBA" id="ARBA00022801"/>
    </source>
</evidence>
<dbReference type="SUPFAM" id="SSF53187">
    <property type="entry name" value="Zn-dependent exopeptidases"/>
    <property type="match status" value="1"/>
</dbReference>
<keyword evidence="6 8" id="KW-0378">Hydrolase</keyword>
<dbReference type="Pfam" id="PF00883">
    <property type="entry name" value="Peptidase_M17"/>
    <property type="match status" value="1"/>
</dbReference>
<feature type="binding site" evidence="8">
    <location>
        <position position="256"/>
    </location>
    <ligand>
        <name>Mn(2+)</name>
        <dbReference type="ChEBI" id="CHEBI:29035"/>
        <label>1</label>
    </ligand>
</feature>
<evidence type="ECO:0000256" key="2">
    <source>
        <dbReference type="ARBA" id="ARBA00000967"/>
    </source>
</evidence>
<gene>
    <name evidence="8" type="primary">pepA</name>
    <name evidence="10" type="ORF">SAMN04489712_105119</name>
</gene>
<organism evidence="10 11">
    <name type="scientific">Thermomonospora echinospora</name>
    <dbReference type="NCBI Taxonomy" id="1992"/>
    <lineage>
        <taxon>Bacteria</taxon>
        <taxon>Bacillati</taxon>
        <taxon>Actinomycetota</taxon>
        <taxon>Actinomycetes</taxon>
        <taxon>Streptosporangiales</taxon>
        <taxon>Thermomonosporaceae</taxon>
        <taxon>Thermomonospora</taxon>
    </lineage>
</organism>
<dbReference type="InterPro" id="IPR011356">
    <property type="entry name" value="Leucine_aapep/pepB"/>
</dbReference>
<keyword evidence="4 8" id="KW-0031">Aminopeptidase</keyword>
<dbReference type="Gene3D" id="3.40.220.10">
    <property type="entry name" value="Leucine Aminopeptidase, subunit E, domain 1"/>
    <property type="match status" value="1"/>
</dbReference>
<dbReference type="GO" id="GO:0030145">
    <property type="term" value="F:manganese ion binding"/>
    <property type="evidence" value="ECO:0007669"/>
    <property type="project" value="UniProtKB-UniRule"/>
</dbReference>
<dbReference type="EC" id="3.4.11.1" evidence="8"/>
<evidence type="ECO:0000313" key="11">
    <source>
        <dbReference type="Proteomes" id="UP000236723"/>
    </source>
</evidence>
<name>A0A1H6A047_9ACTN</name>
<feature type="domain" description="Cytosol aminopeptidase" evidence="9">
    <location>
        <begin position="331"/>
        <end position="338"/>
    </location>
</feature>
<dbReference type="PANTHER" id="PTHR11963:SF23">
    <property type="entry name" value="CYTOSOL AMINOPEPTIDASE"/>
    <property type="match status" value="1"/>
</dbReference>
<proteinExistence type="inferred from homology"/>
<keyword evidence="11" id="KW-1185">Reference proteome</keyword>
<dbReference type="InterPro" id="IPR043472">
    <property type="entry name" value="Macro_dom-like"/>
</dbReference>
<dbReference type="GO" id="GO:0070006">
    <property type="term" value="F:metalloaminopeptidase activity"/>
    <property type="evidence" value="ECO:0007669"/>
    <property type="project" value="InterPro"/>
</dbReference>
<dbReference type="EMBL" id="FNVO01000005">
    <property type="protein sequence ID" value="SEG42143.1"/>
    <property type="molecule type" value="Genomic_DNA"/>
</dbReference>
<dbReference type="GO" id="GO:0006508">
    <property type="term" value="P:proteolysis"/>
    <property type="evidence" value="ECO:0007669"/>
    <property type="project" value="UniProtKB-KW"/>
</dbReference>
<feature type="binding site" evidence="8">
    <location>
        <position position="335"/>
    </location>
    <ligand>
        <name>Mn(2+)</name>
        <dbReference type="ChEBI" id="CHEBI:29035"/>
        <label>1</label>
    </ligand>
</feature>
<dbReference type="InterPro" id="IPR008283">
    <property type="entry name" value="Peptidase_M17_N"/>
</dbReference>
<evidence type="ECO:0000313" key="10">
    <source>
        <dbReference type="EMBL" id="SEG42143.1"/>
    </source>
</evidence>
<comment type="function">
    <text evidence="7 8">Presumably involved in the processing and regular turnover of intracellular proteins. Catalyzes the removal of unsubstituted N-terminal amino acids from various peptides.</text>
</comment>
<dbReference type="PANTHER" id="PTHR11963">
    <property type="entry name" value="LEUCINE AMINOPEPTIDASE-RELATED"/>
    <property type="match status" value="1"/>
</dbReference>
<protein>
    <recommendedName>
        <fullName evidence="8">Probable cytosol aminopeptidase</fullName>
        <ecNumber evidence="8">3.4.11.1</ecNumber>
    </recommendedName>
    <alternativeName>
        <fullName evidence="8">Leucine aminopeptidase</fullName>
        <shortName evidence="8">LAP</shortName>
        <ecNumber evidence="8">3.4.11.10</ecNumber>
    </alternativeName>
    <alternativeName>
        <fullName evidence="8">Leucyl aminopeptidase</fullName>
    </alternativeName>
</protein>
<keyword evidence="5 8" id="KW-0645">Protease</keyword>
<comment type="similarity">
    <text evidence="3 8">Belongs to the peptidase M17 family.</text>
</comment>